<dbReference type="RefSeq" id="WP_061101520.1">
    <property type="nucleotide sequence ID" value="NZ_KQ961783.1"/>
</dbReference>
<dbReference type="SUPFAM" id="SSF47413">
    <property type="entry name" value="lambda repressor-like DNA-binding domains"/>
    <property type="match status" value="1"/>
</dbReference>
<dbReference type="Gene3D" id="1.10.260.40">
    <property type="entry name" value="lambda repressor-like DNA-binding domains"/>
    <property type="match status" value="1"/>
</dbReference>
<evidence type="ECO:0000259" key="1">
    <source>
        <dbReference type="PROSITE" id="PS50943"/>
    </source>
</evidence>
<keyword evidence="2" id="KW-0238">DNA-binding</keyword>
<reference evidence="2 3" key="1">
    <citation type="submission" date="2016-02" db="EMBL/GenBank/DDBJ databases">
        <authorList>
            <person name="Wen L."/>
            <person name="He K."/>
            <person name="Yang H."/>
        </authorList>
    </citation>
    <scope>NUCLEOTIDE SEQUENCE [LARGE SCALE GENOMIC DNA]</scope>
    <source>
        <strain evidence="2 3">MJR8628A</strain>
    </source>
</reference>
<dbReference type="Pfam" id="PF01381">
    <property type="entry name" value="HTH_3"/>
    <property type="match status" value="1"/>
</dbReference>
<gene>
    <name evidence="2" type="ORF">HMPREF3195_00070</name>
</gene>
<name>A0A135YZ86_9FIRM</name>
<dbReference type="SMART" id="SM00530">
    <property type="entry name" value="HTH_XRE"/>
    <property type="match status" value="1"/>
</dbReference>
<dbReference type="CDD" id="cd00093">
    <property type="entry name" value="HTH_XRE"/>
    <property type="match status" value="1"/>
</dbReference>
<dbReference type="GO" id="GO:0003677">
    <property type="term" value="F:DNA binding"/>
    <property type="evidence" value="ECO:0007669"/>
    <property type="project" value="UniProtKB-KW"/>
</dbReference>
<accession>A0A135YZ86</accession>
<protein>
    <submittedName>
        <fullName evidence="2">DNA-binding helix-turn-helix protein</fullName>
    </submittedName>
</protein>
<sequence length="71" mass="8287">MPKHTLKEWRNLRGMSRRELSKQTGISERTIQNYEENHENIRKASIKNIESLAMALGIKMDDIFLLSTSIL</sequence>
<feature type="domain" description="HTH cro/C1-type" evidence="1">
    <location>
        <begin position="6"/>
        <end position="63"/>
    </location>
</feature>
<dbReference type="Proteomes" id="UP000070326">
    <property type="component" value="Unassembled WGS sequence"/>
</dbReference>
<comment type="caution">
    <text evidence="2">The sequence shown here is derived from an EMBL/GenBank/DDBJ whole genome shotgun (WGS) entry which is preliminary data.</text>
</comment>
<evidence type="ECO:0000313" key="2">
    <source>
        <dbReference type="EMBL" id="KXI14699.1"/>
    </source>
</evidence>
<organism evidence="2 3">
    <name type="scientific">Peptostreptococcus anaerobius</name>
    <dbReference type="NCBI Taxonomy" id="1261"/>
    <lineage>
        <taxon>Bacteria</taxon>
        <taxon>Bacillati</taxon>
        <taxon>Bacillota</taxon>
        <taxon>Clostridia</taxon>
        <taxon>Peptostreptococcales</taxon>
        <taxon>Peptostreptococcaceae</taxon>
        <taxon>Peptostreptococcus</taxon>
    </lineage>
</organism>
<dbReference type="EMBL" id="LSQZ01000002">
    <property type="protein sequence ID" value="KXI14699.1"/>
    <property type="molecule type" value="Genomic_DNA"/>
</dbReference>
<dbReference type="PROSITE" id="PS50943">
    <property type="entry name" value="HTH_CROC1"/>
    <property type="match status" value="1"/>
</dbReference>
<dbReference type="InterPro" id="IPR001387">
    <property type="entry name" value="Cro/C1-type_HTH"/>
</dbReference>
<dbReference type="AlphaFoldDB" id="A0A135YZ86"/>
<dbReference type="InterPro" id="IPR010982">
    <property type="entry name" value="Lambda_DNA-bd_dom_sf"/>
</dbReference>
<dbReference type="PATRIC" id="fig|1261.5.peg.72"/>
<dbReference type="STRING" id="1261.HMPREF3195_00070"/>
<evidence type="ECO:0000313" key="3">
    <source>
        <dbReference type="Proteomes" id="UP000070326"/>
    </source>
</evidence>
<proteinExistence type="predicted"/>